<comment type="pathway">
    <text evidence="2 6">Cofactor biosynthesis; tetrahydrofolate biosynthesis; 2-amino-4-hydroxy-6-hydroxymethyl-7,8-dihydropteridine diphosphate from 7,8-dihydroneopterin triphosphate: step 3/4.</text>
</comment>
<dbReference type="InterPro" id="IPR006157">
    <property type="entry name" value="FolB_dom"/>
</dbReference>
<keyword evidence="9" id="KW-1185">Reference proteome</keyword>
<protein>
    <recommendedName>
        <fullName evidence="6">7,8-dihydroneopterin aldolase</fullName>
        <ecNumber evidence="6">4.1.2.25</ecNumber>
    </recommendedName>
</protein>
<dbReference type="GO" id="GO:0046656">
    <property type="term" value="P:folic acid biosynthetic process"/>
    <property type="evidence" value="ECO:0007669"/>
    <property type="project" value="UniProtKB-UniRule"/>
</dbReference>
<dbReference type="CDD" id="cd00534">
    <property type="entry name" value="DHNA_DHNTPE"/>
    <property type="match status" value="1"/>
</dbReference>
<comment type="function">
    <text evidence="6">Catalyzes the conversion of 7,8-dihydroneopterin to 6-hydroxymethyl-7,8-dihydropterin.</text>
</comment>
<evidence type="ECO:0000256" key="2">
    <source>
        <dbReference type="ARBA" id="ARBA00005013"/>
    </source>
</evidence>
<evidence type="ECO:0000313" key="8">
    <source>
        <dbReference type="EMBL" id="SDD07491.1"/>
    </source>
</evidence>
<evidence type="ECO:0000256" key="1">
    <source>
        <dbReference type="ARBA" id="ARBA00001353"/>
    </source>
</evidence>
<dbReference type="FunFam" id="3.30.1130.10:FF:000003">
    <property type="entry name" value="7,8-dihydroneopterin aldolase"/>
    <property type="match status" value="1"/>
</dbReference>
<dbReference type="GO" id="GO:0005737">
    <property type="term" value="C:cytoplasm"/>
    <property type="evidence" value="ECO:0007669"/>
    <property type="project" value="TreeGrafter"/>
</dbReference>
<sequence length="136" mass="15095">MQQQDARPVAQRPSDEPDRVTVRGLRGYGRHGVHDFEREVGQPFVVDLTCWLDSRRAARTDDLEATVHYGHLSQAVLSDIENEPLQLIEALAERVATTCLSFQAVGRVEVTVHKPNAPVGVQVDDVSVTVTRSKQP</sequence>
<dbReference type="RefSeq" id="WP_090589603.1">
    <property type="nucleotide sequence ID" value="NZ_LT629688.1"/>
</dbReference>
<dbReference type="GO" id="GO:0046654">
    <property type="term" value="P:tetrahydrofolate biosynthetic process"/>
    <property type="evidence" value="ECO:0007669"/>
    <property type="project" value="UniProtKB-UniRule"/>
</dbReference>
<name>A0A1G6RST5_9ACTN</name>
<dbReference type="PANTHER" id="PTHR42844:SF1">
    <property type="entry name" value="DIHYDRONEOPTERIN ALDOLASE 1-RELATED"/>
    <property type="match status" value="1"/>
</dbReference>
<dbReference type="Pfam" id="PF02152">
    <property type="entry name" value="FolB"/>
    <property type="match status" value="1"/>
</dbReference>
<evidence type="ECO:0000256" key="3">
    <source>
        <dbReference type="ARBA" id="ARBA00005708"/>
    </source>
</evidence>
<comment type="similarity">
    <text evidence="3 6">Belongs to the DHNA family.</text>
</comment>
<evidence type="ECO:0000256" key="4">
    <source>
        <dbReference type="ARBA" id="ARBA00022909"/>
    </source>
</evidence>
<keyword evidence="5 6" id="KW-0456">Lyase</keyword>
<accession>A0A1G6RST5</accession>
<dbReference type="EC" id="4.1.2.25" evidence="6"/>
<dbReference type="PANTHER" id="PTHR42844">
    <property type="entry name" value="DIHYDRONEOPTERIN ALDOLASE 1-RELATED"/>
    <property type="match status" value="1"/>
</dbReference>
<dbReference type="InterPro" id="IPR043133">
    <property type="entry name" value="GTP-CH-I_C/QueF"/>
</dbReference>
<evidence type="ECO:0000256" key="5">
    <source>
        <dbReference type="ARBA" id="ARBA00023239"/>
    </source>
</evidence>
<dbReference type="SMART" id="SM00905">
    <property type="entry name" value="FolB"/>
    <property type="match status" value="1"/>
</dbReference>
<dbReference type="NCBIfam" id="TIGR00526">
    <property type="entry name" value="folB_dom"/>
    <property type="match status" value="1"/>
</dbReference>
<organism evidence="8 9">
    <name type="scientific">Auraticoccus monumenti</name>
    <dbReference type="NCBI Taxonomy" id="675864"/>
    <lineage>
        <taxon>Bacteria</taxon>
        <taxon>Bacillati</taxon>
        <taxon>Actinomycetota</taxon>
        <taxon>Actinomycetes</taxon>
        <taxon>Propionibacteriales</taxon>
        <taxon>Propionibacteriaceae</taxon>
        <taxon>Auraticoccus</taxon>
    </lineage>
</organism>
<dbReference type="NCBIfam" id="TIGR00525">
    <property type="entry name" value="folB"/>
    <property type="match status" value="1"/>
</dbReference>
<feature type="domain" description="Dihydroneopterin aldolase/epimerase" evidence="7">
    <location>
        <begin position="20"/>
        <end position="132"/>
    </location>
</feature>
<dbReference type="SUPFAM" id="SSF55620">
    <property type="entry name" value="Tetrahydrobiopterin biosynthesis enzymes-like"/>
    <property type="match status" value="1"/>
</dbReference>
<reference evidence="8 9" key="1">
    <citation type="submission" date="2016-10" db="EMBL/GenBank/DDBJ databases">
        <authorList>
            <person name="de Groot N.N."/>
        </authorList>
    </citation>
    <scope>NUCLEOTIDE SEQUENCE [LARGE SCALE GENOMIC DNA]</scope>
    <source>
        <strain evidence="8 9">MON 2.2</strain>
    </source>
</reference>
<keyword evidence="4 6" id="KW-0289">Folate biosynthesis</keyword>
<dbReference type="AlphaFoldDB" id="A0A1G6RST5"/>
<proteinExistence type="inferred from homology"/>
<evidence type="ECO:0000256" key="6">
    <source>
        <dbReference type="RuleBase" id="RU362079"/>
    </source>
</evidence>
<evidence type="ECO:0000313" key="9">
    <source>
        <dbReference type="Proteomes" id="UP000198546"/>
    </source>
</evidence>
<gene>
    <name evidence="8" type="ORF">SAMN04489747_0105</name>
</gene>
<dbReference type="STRING" id="675864.SAMN04489747_0105"/>
<dbReference type="GO" id="GO:0004150">
    <property type="term" value="F:dihydroneopterin aldolase activity"/>
    <property type="evidence" value="ECO:0007669"/>
    <property type="project" value="UniProtKB-UniRule"/>
</dbReference>
<dbReference type="Gene3D" id="3.30.1130.10">
    <property type="match status" value="1"/>
</dbReference>
<dbReference type="InterPro" id="IPR006156">
    <property type="entry name" value="Dihydroneopterin_aldolase"/>
</dbReference>
<comment type="catalytic activity">
    <reaction evidence="1 6">
        <text>7,8-dihydroneopterin = 6-hydroxymethyl-7,8-dihydropterin + glycolaldehyde</text>
        <dbReference type="Rhea" id="RHEA:10540"/>
        <dbReference type="ChEBI" id="CHEBI:17001"/>
        <dbReference type="ChEBI" id="CHEBI:17071"/>
        <dbReference type="ChEBI" id="CHEBI:44841"/>
        <dbReference type="EC" id="4.1.2.25"/>
    </reaction>
</comment>
<dbReference type="UniPathway" id="UPA00077">
    <property type="reaction ID" value="UER00154"/>
</dbReference>
<dbReference type="EMBL" id="LT629688">
    <property type="protein sequence ID" value="SDD07491.1"/>
    <property type="molecule type" value="Genomic_DNA"/>
</dbReference>
<dbReference type="Proteomes" id="UP000198546">
    <property type="component" value="Chromosome i"/>
</dbReference>
<dbReference type="OrthoDB" id="3212934at2"/>
<evidence type="ECO:0000259" key="7">
    <source>
        <dbReference type="SMART" id="SM00905"/>
    </source>
</evidence>